<dbReference type="AlphaFoldDB" id="A0A5N6DPH0"/>
<proteinExistence type="predicted"/>
<gene>
    <name evidence="2" type="ORF">BDV34DRAFT_72478</name>
</gene>
<keyword evidence="1" id="KW-1133">Transmembrane helix</keyword>
<dbReference type="Proteomes" id="UP000326532">
    <property type="component" value="Unassembled WGS sequence"/>
</dbReference>
<keyword evidence="1" id="KW-0812">Transmembrane</keyword>
<accession>A0A5N6DPH0</accession>
<evidence type="ECO:0000256" key="1">
    <source>
        <dbReference type="SAM" id="Phobius"/>
    </source>
</evidence>
<reference evidence="2 3" key="1">
    <citation type="submission" date="2019-04" db="EMBL/GenBank/DDBJ databases">
        <title>Fungal friends and foes A comparative genomics study of 23 Aspergillus species from section Flavi.</title>
        <authorList>
            <consortium name="DOE Joint Genome Institute"/>
            <person name="Kjaerbolling I."/>
            <person name="Vesth T.C."/>
            <person name="Frisvad J.C."/>
            <person name="Nybo J.L."/>
            <person name="Theobald S."/>
            <person name="Kildgaard S."/>
            <person name="Petersen T.I."/>
            <person name="Kuo A."/>
            <person name="Sato A."/>
            <person name="Lyhne E.K."/>
            <person name="Kogle M.E."/>
            <person name="Wiebenga A."/>
            <person name="Kun R.S."/>
            <person name="Lubbers R.J."/>
            <person name="Makela M.R."/>
            <person name="Barry K."/>
            <person name="Chovatia M."/>
            <person name="Clum A."/>
            <person name="Daum C."/>
            <person name="Haridas S."/>
            <person name="He G."/>
            <person name="LaButti K."/>
            <person name="Lipzen A."/>
            <person name="Mondo S."/>
            <person name="Pangilinan J."/>
            <person name="Riley R."/>
            <person name="Salamov A."/>
            <person name="Simmons B.A."/>
            <person name="Magnuson J.K."/>
            <person name="Henrissat B."/>
            <person name="Mortensen U.H."/>
            <person name="Larsen T.O."/>
            <person name="De vries R.P."/>
            <person name="Grigoriev I.V."/>
            <person name="Machida M."/>
            <person name="Baker S.E."/>
            <person name="Andersen M.R."/>
        </authorList>
    </citation>
    <scope>NUCLEOTIDE SEQUENCE [LARGE SCALE GENOMIC DNA]</scope>
    <source>
        <strain evidence="2 3">CBS 117618</strain>
    </source>
</reference>
<dbReference type="VEuPathDB" id="FungiDB:BDV34DRAFT_72478"/>
<organism evidence="2 3">
    <name type="scientific">Aspergillus parasiticus</name>
    <dbReference type="NCBI Taxonomy" id="5067"/>
    <lineage>
        <taxon>Eukaryota</taxon>
        <taxon>Fungi</taxon>
        <taxon>Dikarya</taxon>
        <taxon>Ascomycota</taxon>
        <taxon>Pezizomycotina</taxon>
        <taxon>Eurotiomycetes</taxon>
        <taxon>Eurotiomycetidae</taxon>
        <taxon>Eurotiales</taxon>
        <taxon>Aspergillaceae</taxon>
        <taxon>Aspergillus</taxon>
        <taxon>Aspergillus subgen. Circumdati</taxon>
    </lineage>
</organism>
<keyword evidence="1" id="KW-0472">Membrane</keyword>
<feature type="transmembrane region" description="Helical" evidence="1">
    <location>
        <begin position="20"/>
        <end position="39"/>
    </location>
</feature>
<dbReference type="EMBL" id="ML734959">
    <property type="protein sequence ID" value="KAB8207005.1"/>
    <property type="molecule type" value="Genomic_DNA"/>
</dbReference>
<keyword evidence="3" id="KW-1185">Reference proteome</keyword>
<evidence type="ECO:0000313" key="2">
    <source>
        <dbReference type="EMBL" id="KAB8207005.1"/>
    </source>
</evidence>
<protein>
    <submittedName>
        <fullName evidence="2">Uncharacterized protein</fullName>
    </submittedName>
</protein>
<name>A0A5N6DPH0_ASPPA</name>
<sequence length="75" mass="8475">MSADKSALLFPRSTKEVAGFWIYKQPISLILFIILLSTYHTRLCFEINTFPLSSVSHLSTYIMLVELPGVSLSTH</sequence>
<evidence type="ECO:0000313" key="3">
    <source>
        <dbReference type="Proteomes" id="UP000326532"/>
    </source>
</evidence>